<evidence type="ECO:0000256" key="9">
    <source>
        <dbReference type="SAM" id="Phobius"/>
    </source>
</evidence>
<feature type="transmembrane region" description="Helical" evidence="9">
    <location>
        <begin position="45"/>
        <end position="62"/>
    </location>
</feature>
<feature type="transmembrane region" description="Helical" evidence="9">
    <location>
        <begin position="12"/>
        <end position="33"/>
    </location>
</feature>
<evidence type="ECO:0000313" key="10">
    <source>
        <dbReference type="EMBL" id="VFK11051.1"/>
    </source>
</evidence>
<dbReference type="AlphaFoldDB" id="A0A450W1X5"/>
<keyword evidence="7 9" id="KW-0472">Membrane</keyword>
<feature type="transmembrane region" description="Helical" evidence="9">
    <location>
        <begin position="257"/>
        <end position="281"/>
    </location>
</feature>
<gene>
    <name evidence="10" type="ORF">BECKLPF1236B_GA0070989_10199</name>
</gene>
<dbReference type="InterPro" id="IPR052157">
    <property type="entry name" value="BCAA_transport_permease"/>
</dbReference>
<organism evidence="10">
    <name type="scientific">Candidatus Kentrum sp. LPFa</name>
    <dbReference type="NCBI Taxonomy" id="2126335"/>
    <lineage>
        <taxon>Bacteria</taxon>
        <taxon>Pseudomonadati</taxon>
        <taxon>Pseudomonadota</taxon>
        <taxon>Gammaproteobacteria</taxon>
        <taxon>Candidatus Kentrum</taxon>
    </lineage>
</organism>
<evidence type="ECO:0000256" key="3">
    <source>
        <dbReference type="ARBA" id="ARBA00022475"/>
    </source>
</evidence>
<feature type="transmembrane region" description="Helical" evidence="9">
    <location>
        <begin position="68"/>
        <end position="89"/>
    </location>
</feature>
<evidence type="ECO:0000256" key="4">
    <source>
        <dbReference type="ARBA" id="ARBA00022692"/>
    </source>
</evidence>
<evidence type="ECO:0000256" key="5">
    <source>
        <dbReference type="ARBA" id="ARBA00022970"/>
    </source>
</evidence>
<dbReference type="EMBL" id="CAADFK010000019">
    <property type="protein sequence ID" value="VFK11051.1"/>
    <property type="molecule type" value="Genomic_DNA"/>
</dbReference>
<dbReference type="CDD" id="cd06582">
    <property type="entry name" value="TM_PBP1_LivH_like"/>
    <property type="match status" value="1"/>
</dbReference>
<accession>A0A450W1X5</accession>
<feature type="transmembrane region" description="Helical" evidence="9">
    <location>
        <begin position="229"/>
        <end position="251"/>
    </location>
</feature>
<feature type="transmembrane region" description="Helical" evidence="9">
    <location>
        <begin position="197"/>
        <end position="217"/>
    </location>
</feature>
<evidence type="ECO:0000256" key="7">
    <source>
        <dbReference type="ARBA" id="ARBA00023136"/>
    </source>
</evidence>
<evidence type="ECO:0000256" key="2">
    <source>
        <dbReference type="ARBA" id="ARBA00022448"/>
    </source>
</evidence>
<sequence length="293" mass="31483">MELLELSFITQLLISGLLAGALYGLIACGLNLVFGVMRVINVAHAELMLIGAYLAYVLYAFFGLHPLFSLILITPILFGFGWFLQRLLIERVVGQHELSSLILTYGLSIVLMNLGLFIFSADFKSIPVLQGSIVMFDAIIIPKPRGVAGLVTIIITLGVYLFLKETRSGKAIRAVSEHPHVAAICGIDVVRTRMLTFGISTAMAGAAGIMLTTIYSFSPETGADFILKCFAIIIIGGMGSFTGAFVGSILLGVAEAFVAGFIATQWSEIVAYTLLVLVLLIRPTGLRGIAYAR</sequence>
<proteinExistence type="inferred from homology"/>
<evidence type="ECO:0000256" key="8">
    <source>
        <dbReference type="ARBA" id="ARBA00037998"/>
    </source>
</evidence>
<keyword evidence="6 9" id="KW-1133">Transmembrane helix</keyword>
<name>A0A450W1X5_9GAMM</name>
<keyword evidence="5" id="KW-0029">Amino-acid transport</keyword>
<comment type="subcellular location">
    <subcellularLocation>
        <location evidence="1">Cell inner membrane</location>
        <topology evidence="1">Multi-pass membrane protein</topology>
    </subcellularLocation>
</comment>
<dbReference type="InterPro" id="IPR001851">
    <property type="entry name" value="ABC_transp_permease"/>
</dbReference>
<dbReference type="PANTHER" id="PTHR11795">
    <property type="entry name" value="BRANCHED-CHAIN AMINO ACID TRANSPORT SYSTEM PERMEASE PROTEIN LIVH"/>
    <property type="match status" value="1"/>
</dbReference>
<comment type="similarity">
    <text evidence="8">Belongs to the binding-protein-dependent transport system permease family. LivHM subfamily.</text>
</comment>
<dbReference type="GO" id="GO:0022857">
    <property type="term" value="F:transmembrane transporter activity"/>
    <property type="evidence" value="ECO:0007669"/>
    <property type="project" value="InterPro"/>
</dbReference>
<dbReference type="GO" id="GO:0006865">
    <property type="term" value="P:amino acid transport"/>
    <property type="evidence" value="ECO:0007669"/>
    <property type="project" value="UniProtKB-KW"/>
</dbReference>
<keyword evidence="2" id="KW-0813">Transport</keyword>
<keyword evidence="3" id="KW-1003">Cell membrane</keyword>
<protein>
    <submittedName>
        <fullName evidence="10">Amino acid/amide ABC transporter membrane protein 1, HAAT family</fullName>
    </submittedName>
</protein>
<dbReference type="PANTHER" id="PTHR11795:SF445">
    <property type="entry name" value="AMINO ACID ABC TRANSPORTER PERMEASE PROTEIN"/>
    <property type="match status" value="1"/>
</dbReference>
<evidence type="ECO:0000256" key="1">
    <source>
        <dbReference type="ARBA" id="ARBA00004429"/>
    </source>
</evidence>
<feature type="transmembrane region" description="Helical" evidence="9">
    <location>
        <begin position="146"/>
        <end position="163"/>
    </location>
</feature>
<evidence type="ECO:0000256" key="6">
    <source>
        <dbReference type="ARBA" id="ARBA00022989"/>
    </source>
</evidence>
<reference evidence="10" key="1">
    <citation type="submission" date="2019-02" db="EMBL/GenBank/DDBJ databases">
        <authorList>
            <person name="Gruber-Vodicka R. H."/>
            <person name="Seah K. B. B."/>
        </authorList>
    </citation>
    <scope>NUCLEOTIDE SEQUENCE</scope>
    <source>
        <strain evidence="10">BECK_S313</strain>
    </source>
</reference>
<dbReference type="GO" id="GO:0005886">
    <property type="term" value="C:plasma membrane"/>
    <property type="evidence" value="ECO:0007669"/>
    <property type="project" value="UniProtKB-SubCell"/>
</dbReference>
<dbReference type="Pfam" id="PF02653">
    <property type="entry name" value="BPD_transp_2"/>
    <property type="match status" value="1"/>
</dbReference>
<keyword evidence="4 9" id="KW-0812">Transmembrane</keyword>
<feature type="transmembrane region" description="Helical" evidence="9">
    <location>
        <begin position="101"/>
        <end position="119"/>
    </location>
</feature>